<evidence type="ECO:0000313" key="1">
    <source>
        <dbReference type="EMBL" id="KAL2277367.1"/>
    </source>
</evidence>
<reference evidence="1 2" key="1">
    <citation type="submission" date="2024-03" db="EMBL/GenBank/DDBJ databases">
        <title>A high-quality draft genome sequence of Diaporthe vaccinii, a causative agent of upright dieback and viscid rot disease in cranberry plants.</title>
        <authorList>
            <person name="Sarrasin M."/>
            <person name="Lang B.F."/>
            <person name="Burger G."/>
        </authorList>
    </citation>
    <scope>NUCLEOTIDE SEQUENCE [LARGE SCALE GENOMIC DNA]</scope>
    <source>
        <strain evidence="1 2">IS7</strain>
    </source>
</reference>
<organism evidence="1 2">
    <name type="scientific">Diaporthe vaccinii</name>
    <dbReference type="NCBI Taxonomy" id="105482"/>
    <lineage>
        <taxon>Eukaryota</taxon>
        <taxon>Fungi</taxon>
        <taxon>Dikarya</taxon>
        <taxon>Ascomycota</taxon>
        <taxon>Pezizomycotina</taxon>
        <taxon>Sordariomycetes</taxon>
        <taxon>Sordariomycetidae</taxon>
        <taxon>Diaporthales</taxon>
        <taxon>Diaporthaceae</taxon>
        <taxon>Diaporthe</taxon>
        <taxon>Diaporthe eres species complex</taxon>
    </lineage>
</organism>
<protein>
    <submittedName>
        <fullName evidence="1">Uncharacterized protein</fullName>
    </submittedName>
</protein>
<proteinExistence type="predicted"/>
<name>A0ABR4E4M6_9PEZI</name>
<dbReference type="Proteomes" id="UP001600888">
    <property type="component" value="Unassembled WGS sequence"/>
</dbReference>
<evidence type="ECO:0000313" key="2">
    <source>
        <dbReference type="Proteomes" id="UP001600888"/>
    </source>
</evidence>
<dbReference type="EMBL" id="JBAWTH010000101">
    <property type="protein sequence ID" value="KAL2277367.1"/>
    <property type="molecule type" value="Genomic_DNA"/>
</dbReference>
<comment type="caution">
    <text evidence="1">The sequence shown here is derived from an EMBL/GenBank/DDBJ whole genome shotgun (WGS) entry which is preliminary data.</text>
</comment>
<gene>
    <name evidence="1" type="ORF">FJTKL_00070</name>
</gene>
<accession>A0ABR4E4M6</accession>
<keyword evidence="2" id="KW-1185">Reference proteome</keyword>
<sequence length="113" mass="12931">MPGHHPIVIGPFCTVYCFEIALGLRLRRSRGTLGWDRHGGTPLSPLDEFGPLRRLDKLPSIFWIRSSALAWPRLRLGRAMRYERRQTTRGRLDPVDLTLKRRYSAQSPHIAGG</sequence>